<keyword evidence="14" id="KW-1185">Reference proteome</keyword>
<dbReference type="PIRSF" id="PIRSF002161">
    <property type="entry name" value="Ribosomal_L5"/>
    <property type="match status" value="1"/>
</dbReference>
<evidence type="ECO:0000256" key="4">
    <source>
        <dbReference type="ARBA" id="ARBA00011505"/>
    </source>
</evidence>
<dbReference type="RefSeq" id="YP_002808629.1">
    <property type="nucleotide sequence ID" value="NC_012575.1"/>
</dbReference>
<comment type="subunit">
    <text evidence="4 9">Part of the 50S ribosomal subunit; contacts the 5S rRNA.</text>
</comment>
<evidence type="ECO:0000256" key="2">
    <source>
        <dbReference type="ARBA" id="ARBA00004229"/>
    </source>
</evidence>
<dbReference type="PANTHER" id="PTHR11994">
    <property type="entry name" value="60S RIBOSOMAL PROTEIN L11-RELATED"/>
    <property type="match status" value="1"/>
</dbReference>
<dbReference type="SUPFAM" id="SSF55282">
    <property type="entry name" value="RL5-like"/>
    <property type="match status" value="1"/>
</dbReference>
<sequence length="184" mass="20803">MIQRLQNLYLTKVRDTLTEQFQYKNTHEIPRLEKIVINRGVGDASQNAKLLESLSNELTVLAGQAPVVKRSKKAIAGFQIREDMPIGLSVTLRGDRMYAFFDRLVNLALPRIRDFQGINPKGFDGQGNFNIGLDEQLMFPELSYDTIDQIRGMDIAIVTSSQTDQEGKALLKELGMPFREKATK</sequence>
<evidence type="ECO:0000256" key="9">
    <source>
        <dbReference type="HAMAP-Rule" id="MF_01333"/>
    </source>
</evidence>
<evidence type="ECO:0000256" key="8">
    <source>
        <dbReference type="ARBA" id="ARBA00035210"/>
    </source>
</evidence>
<dbReference type="GO" id="GO:1990904">
    <property type="term" value="C:ribonucleoprotein complex"/>
    <property type="evidence" value="ECO:0007669"/>
    <property type="project" value="UniProtKB-KW"/>
</dbReference>
<dbReference type="Gene3D" id="3.30.1440.10">
    <property type="match status" value="1"/>
</dbReference>
<comment type="similarity">
    <text evidence="3 9 10">Belongs to the universal ribosomal protein uL5 family.</text>
</comment>
<accession>C1KR51</accession>
<dbReference type="GO" id="GO:0019843">
    <property type="term" value="F:rRNA binding"/>
    <property type="evidence" value="ECO:0007669"/>
    <property type="project" value="UniProtKB-UniRule"/>
</dbReference>
<evidence type="ECO:0000256" key="3">
    <source>
        <dbReference type="ARBA" id="ARBA00008553"/>
    </source>
</evidence>
<dbReference type="Pfam" id="PF00281">
    <property type="entry name" value="Ribosomal_L5"/>
    <property type="match status" value="1"/>
</dbReference>
<dbReference type="HAMAP" id="MF_01333_B">
    <property type="entry name" value="Ribosomal_uL5_B"/>
    <property type="match status" value="1"/>
</dbReference>
<organism evidence="13 14">
    <name type="scientific">Micromonas commoda (strain RCC299 / NOUM17 / CCMP2709)</name>
    <name type="common">Picoplanktonic green alga</name>
    <dbReference type="NCBI Taxonomy" id="296587"/>
    <lineage>
        <taxon>Eukaryota</taxon>
        <taxon>Viridiplantae</taxon>
        <taxon>Chlorophyta</taxon>
        <taxon>Mamiellophyceae</taxon>
        <taxon>Mamiellales</taxon>
        <taxon>Mamiellaceae</taxon>
        <taxon>Micromonas</taxon>
    </lineage>
</organism>
<comment type="subcellular location">
    <subcellularLocation>
        <location evidence="2 9">Plastid</location>
        <location evidence="2 9">Chloroplast</location>
    </subcellularLocation>
</comment>
<dbReference type="InterPro" id="IPR022803">
    <property type="entry name" value="Ribosomal_uL5_dom_sf"/>
</dbReference>
<evidence type="ECO:0000259" key="11">
    <source>
        <dbReference type="Pfam" id="PF00281"/>
    </source>
</evidence>
<dbReference type="NCBIfam" id="NF000585">
    <property type="entry name" value="PRK00010.1"/>
    <property type="match status" value="1"/>
</dbReference>
<dbReference type="AlphaFoldDB" id="C1KR51"/>
<evidence type="ECO:0000259" key="12">
    <source>
        <dbReference type="Pfam" id="PF00673"/>
    </source>
</evidence>
<dbReference type="InterPro" id="IPR031309">
    <property type="entry name" value="Ribosomal_uL5_C"/>
</dbReference>
<dbReference type="FunFam" id="3.30.1440.10:FF:000001">
    <property type="entry name" value="50S ribosomal protein L5"/>
    <property type="match status" value="1"/>
</dbReference>
<evidence type="ECO:0000256" key="6">
    <source>
        <dbReference type="ARBA" id="ARBA00022980"/>
    </source>
</evidence>
<keyword evidence="9" id="KW-0694">RNA-binding</keyword>
<dbReference type="GO" id="GO:0005840">
    <property type="term" value="C:ribosome"/>
    <property type="evidence" value="ECO:0007669"/>
    <property type="project" value="UniProtKB-KW"/>
</dbReference>
<dbReference type="InterPro" id="IPR020930">
    <property type="entry name" value="Ribosomal_uL5_bac-type"/>
</dbReference>
<dbReference type="EMBL" id="FJ858267">
    <property type="protein sequence ID" value="ACO55553.1"/>
    <property type="molecule type" value="Genomic_DNA"/>
</dbReference>
<evidence type="ECO:0000313" key="14">
    <source>
        <dbReference type="Proteomes" id="UP000002009"/>
    </source>
</evidence>
<dbReference type="GO" id="GO:0009507">
    <property type="term" value="C:chloroplast"/>
    <property type="evidence" value="ECO:0007669"/>
    <property type="project" value="UniProtKB-SubCell"/>
</dbReference>
<feature type="domain" description="Large ribosomal subunit protein uL5 N-terminal" evidence="11">
    <location>
        <begin position="25"/>
        <end position="81"/>
    </location>
</feature>
<keyword evidence="5 13" id="KW-0150">Chloroplast</keyword>
<evidence type="ECO:0000256" key="5">
    <source>
        <dbReference type="ARBA" id="ARBA00022528"/>
    </source>
</evidence>
<feature type="domain" description="Large ribosomal subunit protein uL5 C-terminal" evidence="12">
    <location>
        <begin position="85"/>
        <end position="178"/>
    </location>
</feature>
<keyword evidence="13" id="KW-0934">Plastid</keyword>
<dbReference type="GO" id="GO:0006412">
    <property type="term" value="P:translation"/>
    <property type="evidence" value="ECO:0007669"/>
    <property type="project" value="UniProtKB-UniRule"/>
</dbReference>
<comment type="function">
    <text evidence="1 9">Binds 5S rRNA, forms part of the central protuberance of the 50S subunit.</text>
</comment>
<dbReference type="InterPro" id="IPR031310">
    <property type="entry name" value="Ribosomal_uL5_N"/>
</dbReference>
<gene>
    <name evidence="9" type="primary">rpl5</name>
</gene>
<protein>
    <recommendedName>
        <fullName evidence="8 9">Large ribosomal subunit protein uL5c</fullName>
    </recommendedName>
</protein>
<keyword evidence="6 9" id="KW-0689">Ribosomal protein</keyword>
<name>C1KR51_MICCC</name>
<keyword evidence="9" id="KW-0699">rRNA-binding</keyword>
<reference evidence="14" key="1">
    <citation type="journal article" date="2009" name="Science">
        <title>Green evolution and dynamic adaptations revealed by genomes of the marine picoeukaryotes Micromonas.</title>
        <authorList>
            <person name="Worden A.Z."/>
            <person name="Lee J.H."/>
            <person name="Mock T."/>
            <person name="Rouze P."/>
            <person name="Simmons M.P."/>
            <person name="Aerts A.L."/>
            <person name="Allen A.E."/>
            <person name="Cuvelier M.L."/>
            <person name="Derelle E."/>
            <person name="Everett M.V."/>
            <person name="Foulon E."/>
            <person name="Grimwood J."/>
            <person name="Gundlach H."/>
            <person name="Henrissat B."/>
            <person name="Napoli C."/>
            <person name="McDonald S.M."/>
            <person name="Parker M.S."/>
            <person name="Rombauts S."/>
            <person name="Salamov A."/>
            <person name="Von Dassow P."/>
            <person name="Badger J.H."/>
            <person name="Coutinho P.M."/>
            <person name="Demir E."/>
            <person name="Dubchak I."/>
            <person name="Gentemann C."/>
            <person name="Eikrem W."/>
            <person name="Gready J.E."/>
            <person name="John U."/>
            <person name="Lanier W."/>
            <person name="Lindquist E.A."/>
            <person name="Lucas S."/>
            <person name="Mayer K.F."/>
            <person name="Moreau H."/>
            <person name="Not F."/>
            <person name="Otillar R."/>
            <person name="Panaud O."/>
            <person name="Pangilinan J."/>
            <person name="Paulsen I."/>
            <person name="Piegu B."/>
            <person name="Poliakov A."/>
            <person name="Robbens S."/>
            <person name="Schmutz J."/>
            <person name="Toulza E."/>
            <person name="Wyss T."/>
            <person name="Zelensky A."/>
            <person name="Zhou K."/>
            <person name="Armbrust E.V."/>
            <person name="Bhattacharya D."/>
            <person name="Goodenough U.W."/>
            <person name="Van de Peer Y."/>
            <person name="Grigoriev I.V."/>
        </authorList>
    </citation>
    <scope>NUCLEOTIDE SEQUENCE [LARGE SCALE GENOMIC DNA]</scope>
    <source>
        <strain evidence="14">RCC299 / NOUM17</strain>
    </source>
</reference>
<evidence type="ECO:0000256" key="10">
    <source>
        <dbReference type="RuleBase" id="RU003930"/>
    </source>
</evidence>
<dbReference type="OMA" id="FQIREDM"/>
<dbReference type="GO" id="GO:0003735">
    <property type="term" value="F:structural constituent of ribosome"/>
    <property type="evidence" value="ECO:0007669"/>
    <property type="project" value="InterPro"/>
</dbReference>
<dbReference type="Pfam" id="PF00673">
    <property type="entry name" value="Ribosomal_L5_C"/>
    <property type="match status" value="1"/>
</dbReference>
<keyword evidence="7 9" id="KW-0687">Ribonucleoprotein</keyword>
<dbReference type="Proteomes" id="UP000002009">
    <property type="component" value="Chloroplast Pltd"/>
</dbReference>
<evidence type="ECO:0000256" key="7">
    <source>
        <dbReference type="ARBA" id="ARBA00023274"/>
    </source>
</evidence>
<evidence type="ECO:0000313" key="13">
    <source>
        <dbReference type="EMBL" id="ACO55553.1"/>
    </source>
</evidence>
<geneLocation type="chloroplast" evidence="13"/>
<proteinExistence type="inferred from homology"/>
<evidence type="ECO:0000256" key="1">
    <source>
        <dbReference type="ARBA" id="ARBA00003898"/>
    </source>
</evidence>
<dbReference type="InterPro" id="IPR002132">
    <property type="entry name" value="Ribosomal_uL5"/>
</dbReference>